<gene>
    <name evidence="9" type="primary">eccD_1</name>
    <name evidence="9" type="ORF">GCM10009765_27640</name>
</gene>
<reference evidence="10" key="1">
    <citation type="journal article" date="2019" name="Int. J. Syst. Evol. Microbiol.">
        <title>The Global Catalogue of Microorganisms (GCM) 10K type strain sequencing project: providing services to taxonomists for standard genome sequencing and annotation.</title>
        <authorList>
            <consortium name="The Broad Institute Genomics Platform"/>
            <consortium name="The Broad Institute Genome Sequencing Center for Infectious Disease"/>
            <person name="Wu L."/>
            <person name="Ma J."/>
        </authorList>
    </citation>
    <scope>NUCLEOTIDE SEQUENCE [LARGE SCALE GENOMIC DNA]</scope>
    <source>
        <strain evidence="10">JCM 14718</strain>
    </source>
</reference>
<evidence type="ECO:0000256" key="7">
    <source>
        <dbReference type="SAM" id="Phobius"/>
    </source>
</evidence>
<protein>
    <submittedName>
        <fullName evidence="9">Type VII secretion integral membrane protein EccD</fullName>
    </submittedName>
</protein>
<keyword evidence="3" id="KW-1003">Cell membrane</keyword>
<feature type="transmembrane region" description="Helical" evidence="7">
    <location>
        <begin position="138"/>
        <end position="161"/>
    </location>
</feature>
<feature type="transmembrane region" description="Helical" evidence="7">
    <location>
        <begin position="422"/>
        <end position="446"/>
    </location>
</feature>
<dbReference type="Pfam" id="PF08817">
    <property type="entry name" value="YukD"/>
    <property type="match status" value="1"/>
</dbReference>
<keyword evidence="4 7" id="KW-0812">Transmembrane</keyword>
<evidence type="ECO:0000256" key="5">
    <source>
        <dbReference type="ARBA" id="ARBA00022989"/>
    </source>
</evidence>
<dbReference type="Gene3D" id="3.10.20.90">
    <property type="entry name" value="Phosphatidylinositol 3-kinase Catalytic Subunit, Chain A, domain 1"/>
    <property type="match status" value="1"/>
</dbReference>
<feature type="transmembrane region" description="Helical" evidence="7">
    <location>
        <begin position="226"/>
        <end position="249"/>
    </location>
</feature>
<evidence type="ECO:0000259" key="8">
    <source>
        <dbReference type="Pfam" id="PF19053"/>
    </source>
</evidence>
<evidence type="ECO:0000313" key="10">
    <source>
        <dbReference type="Proteomes" id="UP001500618"/>
    </source>
</evidence>
<evidence type="ECO:0000256" key="3">
    <source>
        <dbReference type="ARBA" id="ARBA00022475"/>
    </source>
</evidence>
<keyword evidence="10" id="KW-1185">Reference proteome</keyword>
<keyword evidence="5 7" id="KW-1133">Transmembrane helix</keyword>
<evidence type="ECO:0000256" key="2">
    <source>
        <dbReference type="ARBA" id="ARBA00006162"/>
    </source>
</evidence>
<comment type="caution">
    <text evidence="9">The sequence shown here is derived from an EMBL/GenBank/DDBJ whole genome shotgun (WGS) entry which is preliminary data.</text>
</comment>
<dbReference type="Pfam" id="PF19053">
    <property type="entry name" value="EccD"/>
    <property type="match status" value="1"/>
</dbReference>
<evidence type="ECO:0000256" key="1">
    <source>
        <dbReference type="ARBA" id="ARBA00004651"/>
    </source>
</evidence>
<sequence length="447" mass="45699">MPAGYSRVTVVSDSRRVDVALPAALPVTDLLPQLLRLCSPPQPGSQHPVSWALVRFNGTLLQPEASLFESGVIDGEVLELRGGASAGRPAYVEDVRDSVEDVVDGSGRLWRGQISLRFALIAASLGMFALLFDPAVRASGSFAALGLAAVVAIALCGAGWWAGTQGEPSSGRLAIVVGCLWAGLAGWLGVLAAGGSMPLAGAVALVAALVLASLVRAGTPLAAGHLAGFAVAGAVGVCAAVTALLGGPIDDVIRIAPVLLVVVVGAMPRLSLSVGGLASADYLVRSGGQMASNTLTDRLSRSGASLVGALMGIGLLTAIACVRLAFIDSYWDRGLGALLAIALLLRSRAFSQIWHILPLRAAGVIGLVAQGYGLVSYEPSLRLWVPLVAVVVAVAFVLVSAVHPSDIARARIKRILDWAERLIVVALVPVCAGAVGAYALAMSMLVK</sequence>
<dbReference type="InterPro" id="IPR024962">
    <property type="entry name" value="YukD-like"/>
</dbReference>
<evidence type="ECO:0000256" key="4">
    <source>
        <dbReference type="ARBA" id="ARBA00022692"/>
    </source>
</evidence>
<dbReference type="InterPro" id="IPR006707">
    <property type="entry name" value="T7SS_EccD"/>
</dbReference>
<feature type="domain" description="EccD-like transmembrane" evidence="8">
    <location>
        <begin position="118"/>
        <end position="443"/>
    </location>
</feature>
<dbReference type="InterPro" id="IPR044049">
    <property type="entry name" value="EccD_transm"/>
</dbReference>
<feature type="transmembrane region" description="Helical" evidence="7">
    <location>
        <begin position="114"/>
        <end position="132"/>
    </location>
</feature>
<comment type="similarity">
    <text evidence="2">Belongs to the EccD/Snm4 family.</text>
</comment>
<feature type="transmembrane region" description="Helical" evidence="7">
    <location>
        <begin position="255"/>
        <end position="284"/>
    </location>
</feature>
<feature type="transmembrane region" description="Helical" evidence="7">
    <location>
        <begin position="305"/>
        <end position="327"/>
    </location>
</feature>
<organism evidence="9 10">
    <name type="scientific">Fodinicola feengrottensis</name>
    <dbReference type="NCBI Taxonomy" id="435914"/>
    <lineage>
        <taxon>Bacteria</taxon>
        <taxon>Bacillati</taxon>
        <taxon>Actinomycetota</taxon>
        <taxon>Actinomycetes</taxon>
        <taxon>Mycobacteriales</taxon>
        <taxon>Fodinicola</taxon>
    </lineage>
</organism>
<name>A0ABP4SQQ3_9ACTN</name>
<dbReference type="NCBIfam" id="TIGR03920">
    <property type="entry name" value="T7SS_EccD"/>
    <property type="match status" value="1"/>
</dbReference>
<dbReference type="RefSeq" id="WP_344310417.1">
    <property type="nucleotide sequence ID" value="NZ_BAAANY010000009.1"/>
</dbReference>
<comment type="subcellular location">
    <subcellularLocation>
        <location evidence="1">Cell membrane</location>
        <topology evidence="1">Multi-pass membrane protein</topology>
    </subcellularLocation>
</comment>
<accession>A0ABP4SQQ3</accession>
<keyword evidence="6 7" id="KW-0472">Membrane</keyword>
<dbReference type="Proteomes" id="UP001500618">
    <property type="component" value="Unassembled WGS sequence"/>
</dbReference>
<feature type="transmembrane region" description="Helical" evidence="7">
    <location>
        <begin position="173"/>
        <end position="193"/>
    </location>
</feature>
<dbReference type="EMBL" id="BAAANY010000009">
    <property type="protein sequence ID" value="GAA1676788.1"/>
    <property type="molecule type" value="Genomic_DNA"/>
</dbReference>
<evidence type="ECO:0000313" key="9">
    <source>
        <dbReference type="EMBL" id="GAA1676788.1"/>
    </source>
</evidence>
<evidence type="ECO:0000256" key="6">
    <source>
        <dbReference type="ARBA" id="ARBA00023136"/>
    </source>
</evidence>
<feature type="transmembrane region" description="Helical" evidence="7">
    <location>
        <begin position="383"/>
        <end position="402"/>
    </location>
</feature>
<proteinExistence type="inferred from homology"/>
<feature type="transmembrane region" description="Helical" evidence="7">
    <location>
        <begin position="199"/>
        <end position="219"/>
    </location>
</feature>